<reference evidence="6 7" key="1">
    <citation type="submission" date="2020-03" db="EMBL/GenBank/DDBJ databases">
        <title>Sphingomonas sp. nov., isolated from fish.</title>
        <authorList>
            <person name="Hyun D.-W."/>
            <person name="Bae J.-W."/>
        </authorList>
    </citation>
    <scope>NUCLEOTIDE SEQUENCE [LARGE SCALE GENOMIC DNA]</scope>
    <source>
        <strain evidence="6 7">HDW15B</strain>
    </source>
</reference>
<dbReference type="Proteomes" id="UP000503222">
    <property type="component" value="Chromosome"/>
</dbReference>
<dbReference type="Gene3D" id="3.30.830.10">
    <property type="entry name" value="Metalloenzyme, LuxS/M16 peptidase-like"/>
    <property type="match status" value="2"/>
</dbReference>
<name>A0A6G7YQC7_9SPHN</name>
<dbReference type="Pfam" id="PF05193">
    <property type="entry name" value="Peptidase_M16_C"/>
    <property type="match status" value="1"/>
</dbReference>
<evidence type="ECO:0000259" key="4">
    <source>
        <dbReference type="Pfam" id="PF00675"/>
    </source>
</evidence>
<feature type="domain" description="Peptidase M16 N-terminal" evidence="4">
    <location>
        <begin position="11"/>
        <end position="156"/>
    </location>
</feature>
<dbReference type="RefSeq" id="WP_166411327.1">
    <property type="nucleotide sequence ID" value="NZ_CP049869.1"/>
</dbReference>
<dbReference type="InterPro" id="IPR011249">
    <property type="entry name" value="Metalloenz_LuxS/M16"/>
</dbReference>
<organism evidence="6 7">
    <name type="scientific">Sphingomonas piscis</name>
    <dbReference type="NCBI Taxonomy" id="2714943"/>
    <lineage>
        <taxon>Bacteria</taxon>
        <taxon>Pseudomonadati</taxon>
        <taxon>Pseudomonadota</taxon>
        <taxon>Alphaproteobacteria</taxon>
        <taxon>Sphingomonadales</taxon>
        <taxon>Sphingomonadaceae</taxon>
        <taxon>Sphingomonas</taxon>
    </lineage>
</organism>
<dbReference type="AlphaFoldDB" id="A0A6G7YQC7"/>
<sequence>MITKLSNGLTVCTQSMPGVETAALTLLADCGSQHEPAALNGMAHLYEHMVFKGAGTRSAREISEAIEDVGGELNACTERDATSFTASVMAEHVPLALELLADLIVRPHFNAEDLDREKQVVLQELAEAEDTPSDIIFDELWSAAFADQPLGRSILGSEASVNAISADDLRQWRDRHYSGDRLILSVAGKVDHDEVTAAAERLFSPLPSAVDPTGELASFTGGTRVGRTPSEQAHLTFAFEGPAIGTPQALPARLFADIVGGGASSRLFQEVREQRGLAYSVSASLQSYRETGIFYVHAATARRDGPAAAQLISDVIAAAASDITERELSRARNQARAGLLMNLETSWGRAGYAARQLATYGRVKSVDEVLAELDAVTLDQLGEAAADLLSGPMARATIGMPAARAA</sequence>
<evidence type="ECO:0000313" key="6">
    <source>
        <dbReference type="EMBL" id="QIK78936.1"/>
    </source>
</evidence>
<gene>
    <name evidence="6" type="ORF">G7077_08535</name>
</gene>
<evidence type="ECO:0000256" key="2">
    <source>
        <dbReference type="ARBA" id="ARBA00007261"/>
    </source>
</evidence>
<feature type="domain" description="Peptidase M16 C-terminal" evidence="5">
    <location>
        <begin position="164"/>
        <end position="334"/>
    </location>
</feature>
<dbReference type="SUPFAM" id="SSF63411">
    <property type="entry name" value="LuxS/MPP-like metallohydrolase"/>
    <property type="match status" value="2"/>
</dbReference>
<proteinExistence type="inferred from homology"/>
<accession>A0A6G7YQC7</accession>
<dbReference type="PANTHER" id="PTHR11851">
    <property type="entry name" value="METALLOPROTEASE"/>
    <property type="match status" value="1"/>
</dbReference>
<keyword evidence="3" id="KW-0482">Metalloprotease</keyword>
<keyword evidence="3" id="KW-0378">Hydrolase</keyword>
<dbReference type="GO" id="GO:0008237">
    <property type="term" value="F:metallopeptidase activity"/>
    <property type="evidence" value="ECO:0007669"/>
    <property type="project" value="UniProtKB-KW"/>
</dbReference>
<dbReference type="GO" id="GO:0046872">
    <property type="term" value="F:metal ion binding"/>
    <property type="evidence" value="ECO:0007669"/>
    <property type="project" value="InterPro"/>
</dbReference>
<keyword evidence="7" id="KW-1185">Reference proteome</keyword>
<comment type="cofactor">
    <cofactor evidence="1">
        <name>Zn(2+)</name>
        <dbReference type="ChEBI" id="CHEBI:29105"/>
    </cofactor>
</comment>
<dbReference type="InterPro" id="IPR011765">
    <property type="entry name" value="Pept_M16_N"/>
</dbReference>
<dbReference type="Pfam" id="PF00675">
    <property type="entry name" value="Peptidase_M16"/>
    <property type="match status" value="1"/>
</dbReference>
<dbReference type="InterPro" id="IPR007863">
    <property type="entry name" value="Peptidase_M16_C"/>
</dbReference>
<dbReference type="EMBL" id="CP049869">
    <property type="protein sequence ID" value="QIK78936.1"/>
    <property type="molecule type" value="Genomic_DNA"/>
</dbReference>
<dbReference type="PANTHER" id="PTHR11851:SF49">
    <property type="entry name" value="MITOCHONDRIAL-PROCESSING PEPTIDASE SUBUNIT ALPHA"/>
    <property type="match status" value="1"/>
</dbReference>
<evidence type="ECO:0000256" key="1">
    <source>
        <dbReference type="ARBA" id="ARBA00001947"/>
    </source>
</evidence>
<dbReference type="InterPro" id="IPR050361">
    <property type="entry name" value="MPP/UQCRC_Complex"/>
</dbReference>
<evidence type="ECO:0000313" key="7">
    <source>
        <dbReference type="Proteomes" id="UP000503222"/>
    </source>
</evidence>
<evidence type="ECO:0000259" key="5">
    <source>
        <dbReference type="Pfam" id="PF05193"/>
    </source>
</evidence>
<evidence type="ECO:0000256" key="3">
    <source>
        <dbReference type="ARBA" id="ARBA00023049"/>
    </source>
</evidence>
<dbReference type="KEGG" id="spii:G7077_08535"/>
<dbReference type="FunFam" id="3.30.830.10:FF:000008">
    <property type="entry name" value="Mitochondrial-processing peptidase subunit beta"/>
    <property type="match status" value="1"/>
</dbReference>
<protein>
    <submittedName>
        <fullName evidence="6">Insulinase family protein</fullName>
    </submittedName>
</protein>
<comment type="similarity">
    <text evidence="2">Belongs to the peptidase M16 family.</text>
</comment>
<keyword evidence="3" id="KW-0645">Protease</keyword>